<dbReference type="GO" id="GO:0006511">
    <property type="term" value="P:ubiquitin-dependent protein catabolic process"/>
    <property type="evidence" value="ECO:0007669"/>
    <property type="project" value="TreeGrafter"/>
</dbReference>
<gene>
    <name evidence="4" type="ORF">BP01DRAFT_307802</name>
</gene>
<dbReference type="EMBL" id="KZ821280">
    <property type="protein sequence ID" value="PYH40643.1"/>
    <property type="molecule type" value="Genomic_DNA"/>
</dbReference>
<evidence type="ECO:0000259" key="3">
    <source>
        <dbReference type="Pfam" id="PF22788"/>
    </source>
</evidence>
<dbReference type="Proteomes" id="UP000248349">
    <property type="component" value="Unassembled WGS sequence"/>
</dbReference>
<dbReference type="RefSeq" id="XP_025426625.1">
    <property type="nucleotide sequence ID" value="XM_025572312.1"/>
</dbReference>
<dbReference type="InterPro" id="IPR050756">
    <property type="entry name" value="CSN3"/>
</dbReference>
<organism evidence="4 5">
    <name type="scientific">Aspergillus saccharolyticus JOP 1030-1</name>
    <dbReference type="NCBI Taxonomy" id="1450539"/>
    <lineage>
        <taxon>Eukaryota</taxon>
        <taxon>Fungi</taxon>
        <taxon>Dikarya</taxon>
        <taxon>Ascomycota</taxon>
        <taxon>Pezizomycotina</taxon>
        <taxon>Eurotiomycetes</taxon>
        <taxon>Eurotiomycetidae</taxon>
        <taxon>Eurotiales</taxon>
        <taxon>Aspergillaceae</taxon>
        <taxon>Aspergillus</taxon>
        <taxon>Aspergillus subgen. Circumdati</taxon>
    </lineage>
</organism>
<protein>
    <recommendedName>
        <fullName evidence="3">COP9 signalosome complex subunit 3 N-terminal helical repeats domain-containing protein</fullName>
    </recommendedName>
</protein>
<evidence type="ECO:0000313" key="4">
    <source>
        <dbReference type="EMBL" id="PYH40643.1"/>
    </source>
</evidence>
<feature type="compositionally biased region" description="Basic and acidic residues" evidence="2">
    <location>
        <begin position="188"/>
        <end position="209"/>
    </location>
</feature>
<reference evidence="4 5" key="1">
    <citation type="submission" date="2016-12" db="EMBL/GenBank/DDBJ databases">
        <title>The genomes of Aspergillus section Nigri reveals drivers in fungal speciation.</title>
        <authorList>
            <consortium name="DOE Joint Genome Institute"/>
            <person name="Vesth T.C."/>
            <person name="Nybo J."/>
            <person name="Theobald S."/>
            <person name="Brandl J."/>
            <person name="Frisvad J.C."/>
            <person name="Nielsen K.F."/>
            <person name="Lyhne E.K."/>
            <person name="Kogle M.E."/>
            <person name="Kuo A."/>
            <person name="Riley R."/>
            <person name="Clum A."/>
            <person name="Nolan M."/>
            <person name="Lipzen A."/>
            <person name="Salamov A."/>
            <person name="Henrissat B."/>
            <person name="Wiebenga A."/>
            <person name="De Vries R.P."/>
            <person name="Grigoriev I.V."/>
            <person name="Mortensen U.H."/>
            <person name="Andersen M.R."/>
            <person name="Baker S.E."/>
        </authorList>
    </citation>
    <scope>NUCLEOTIDE SEQUENCE [LARGE SCALE GENOMIC DNA]</scope>
    <source>
        <strain evidence="4 5">JOP 1030-1</strain>
    </source>
</reference>
<dbReference type="GO" id="GO:0008180">
    <property type="term" value="C:COP9 signalosome"/>
    <property type="evidence" value="ECO:0007669"/>
    <property type="project" value="TreeGrafter"/>
</dbReference>
<dbReference type="PANTHER" id="PTHR10758:SF1">
    <property type="entry name" value="COP9 SIGNALOSOME COMPLEX SUBUNIT 3"/>
    <property type="match status" value="1"/>
</dbReference>
<keyword evidence="1" id="KW-0963">Cytoplasm</keyword>
<evidence type="ECO:0000256" key="1">
    <source>
        <dbReference type="ARBA" id="ARBA00022490"/>
    </source>
</evidence>
<accession>A0A318Z7C3</accession>
<dbReference type="Pfam" id="PF22788">
    <property type="entry name" value="COP9_hel_rpt"/>
    <property type="match status" value="1"/>
</dbReference>
<evidence type="ECO:0000313" key="5">
    <source>
        <dbReference type="Proteomes" id="UP000248349"/>
    </source>
</evidence>
<proteinExistence type="predicted"/>
<dbReference type="GeneID" id="37073540"/>
<name>A0A318Z7C3_9EURO</name>
<dbReference type="AlphaFoldDB" id="A0A318Z7C3"/>
<dbReference type="STRING" id="1450539.A0A318Z7C3"/>
<dbReference type="InterPro" id="IPR055089">
    <property type="entry name" value="COP9_N"/>
</dbReference>
<feature type="region of interest" description="Disordered" evidence="2">
    <location>
        <begin position="187"/>
        <end position="215"/>
    </location>
</feature>
<sequence length="493" mass="55168">MAESIQQILTLSSELHNSRSLSKNDEDRHIYELVAVLRRSSHSILGEISLTNLSASEHTLPFLFALLYQVDLVRNRTGSSLPNDIEPGGWLWLRAVQFLGSFNGSQVSHVGREWCQLVQVFLFVAENTSKPFLAVRVLSKAILRMNRTQNTFDPLHPGFLRLCLLSKAYRYAIPILDRQISILPSSSESRDRSDYMPGSDDHAADRKSEATSTHGQLTHKDVAQYYLYGAMIYMALKEWDKAEHWLIIVISLPVANSVSKIMVEAFKKWVVVSLLKHGKIATPPRIISSHVMKIYQTVAKPYLSLADAFEKCDEQRLHNEVKLGRPVWRADLNLGLVDQLFEAYNLSLVLKLGRAFSALTTANVAEKASSSLNSAIRVESYVASLAMSGVLEARLLHLRVGQNSTMLRFPASMRSCAARRNGLRVELMDRGQALEVLSRGIRECNTDLGMGHESIDLVMKRQGWSAIMKNGMTKVNADDVVLGVEEDIMGDVS</sequence>
<feature type="domain" description="COP9 signalosome complex subunit 3 N-terminal helical repeats" evidence="3">
    <location>
        <begin position="49"/>
        <end position="289"/>
    </location>
</feature>
<keyword evidence="5" id="KW-1185">Reference proteome</keyword>
<dbReference type="OrthoDB" id="29061at2759"/>
<dbReference type="PANTHER" id="PTHR10758">
    <property type="entry name" value="26S PROTEASOME NON-ATPASE REGULATORY SUBUNIT 3/COP9 SIGNALOSOME COMPLEX SUBUNIT 3"/>
    <property type="match status" value="1"/>
</dbReference>
<evidence type="ECO:0000256" key="2">
    <source>
        <dbReference type="SAM" id="MobiDB-lite"/>
    </source>
</evidence>